<evidence type="ECO:0000313" key="1">
    <source>
        <dbReference type="EMBL" id="KAF7936473.1"/>
    </source>
</evidence>
<organism evidence="1 2">
    <name type="scientific">Botrytis byssoidea</name>
    <dbReference type="NCBI Taxonomy" id="139641"/>
    <lineage>
        <taxon>Eukaryota</taxon>
        <taxon>Fungi</taxon>
        <taxon>Dikarya</taxon>
        <taxon>Ascomycota</taxon>
        <taxon>Pezizomycotina</taxon>
        <taxon>Leotiomycetes</taxon>
        <taxon>Helotiales</taxon>
        <taxon>Sclerotiniaceae</taxon>
        <taxon>Botrytis</taxon>
    </lineage>
</organism>
<dbReference type="GeneID" id="62151427"/>
<accession>A0A9P5LV45</accession>
<evidence type="ECO:0000313" key="2">
    <source>
        <dbReference type="Proteomes" id="UP000710849"/>
    </source>
</evidence>
<comment type="caution">
    <text evidence="1">The sequence shown here is derived from an EMBL/GenBank/DDBJ whole genome shotgun (WGS) entry which is preliminary data.</text>
</comment>
<name>A0A9P5LV45_9HELO</name>
<sequence length="240" mass="26323">MGMKTSEERASALRALFSGTETTKTWKVKFSGPPDVVTTAMFRAAAHRTEGLSLSPLEERWLGVLSFFASDDEITQWGQIYMENKETARSIGDKSILATSILQMDDNEPYTAKMLIKDALAATPEILARPENAVVDISKFTDKGYTDSPEYAAAVAQSNTSVTSFTGPPTPPVQLQSVEIPEGATEDSTEILATDDTSTRWYRISVDRFKCYEKVGDPITSPKNEIYFCCGSGSDGKKED</sequence>
<reference evidence="1 2" key="1">
    <citation type="journal article" date="2020" name="Genome Biol. Evol.">
        <title>Comparative genomics of Sclerotiniaceae.</title>
        <authorList>
            <person name="Valero Jimenez C.A."/>
            <person name="Steentjes M."/>
            <person name="Scholten O.E."/>
            <person name="Van Kan J.A.L."/>
        </authorList>
    </citation>
    <scope>NUCLEOTIDE SEQUENCE [LARGE SCALE GENOMIC DNA]</scope>
    <source>
        <strain evidence="1 2">MUCL 94</strain>
    </source>
</reference>
<dbReference type="EMBL" id="RCSW01000016">
    <property type="protein sequence ID" value="KAF7936473.1"/>
    <property type="molecule type" value="Genomic_DNA"/>
</dbReference>
<dbReference type="AlphaFoldDB" id="A0A9P5LV45"/>
<proteinExistence type="predicted"/>
<dbReference type="Proteomes" id="UP000710849">
    <property type="component" value="Unassembled WGS sequence"/>
</dbReference>
<protein>
    <submittedName>
        <fullName evidence="1">Uncharacterized protein</fullName>
    </submittedName>
</protein>
<keyword evidence="2" id="KW-1185">Reference proteome</keyword>
<dbReference type="RefSeq" id="XP_038730603.1">
    <property type="nucleotide sequence ID" value="XM_038878353.1"/>
</dbReference>
<gene>
    <name evidence="1" type="ORF">EAE97_007839</name>
</gene>